<evidence type="ECO:0008006" key="3">
    <source>
        <dbReference type="Google" id="ProtNLM"/>
    </source>
</evidence>
<dbReference type="AlphaFoldDB" id="A0A178MSH6"/>
<dbReference type="STRING" id="1437059.A6A05_11255"/>
<keyword evidence="2" id="KW-1185">Reference proteome</keyword>
<organism evidence="1 2">
    <name type="scientific">Magnetospirillum moscoviense</name>
    <dbReference type="NCBI Taxonomy" id="1437059"/>
    <lineage>
        <taxon>Bacteria</taxon>
        <taxon>Pseudomonadati</taxon>
        <taxon>Pseudomonadota</taxon>
        <taxon>Alphaproteobacteria</taxon>
        <taxon>Rhodospirillales</taxon>
        <taxon>Rhodospirillaceae</taxon>
        <taxon>Magnetospirillum</taxon>
    </lineage>
</organism>
<comment type="caution">
    <text evidence="1">The sequence shown here is derived from an EMBL/GenBank/DDBJ whole genome shotgun (WGS) entry which is preliminary data.</text>
</comment>
<dbReference type="EMBL" id="LWQU01000133">
    <property type="protein sequence ID" value="OAN51151.1"/>
    <property type="molecule type" value="Genomic_DNA"/>
</dbReference>
<protein>
    <recommendedName>
        <fullName evidence="3">DUF2336 domain-containing protein</fullName>
    </recommendedName>
</protein>
<evidence type="ECO:0000313" key="2">
    <source>
        <dbReference type="Proteomes" id="UP000078543"/>
    </source>
</evidence>
<dbReference type="Proteomes" id="UP000078543">
    <property type="component" value="Unassembled WGS sequence"/>
</dbReference>
<evidence type="ECO:0000313" key="1">
    <source>
        <dbReference type="EMBL" id="OAN51151.1"/>
    </source>
</evidence>
<sequence>MNETLQGSVVEILAPFVPELKNIPRDQAYQRALGDLTLLERCFSAFRAQRAKFSQVLVDAAKTPVTDDGAELSCGRTLEQVVAMIVRTAAKRHFRARMCPRPQMAEAEPVGLMTKVATMLKVGPCAPAKPKAPPAADAAQRARADELYDALKANLLHEWQVPLVPTYADMTPNLARALGPKILELRDPDHLRRIVDDPAEAAALFDVPDAPEPPTAGSKDERARLSDVLAPGGQRLRMEAFNFALREETLRSLVKSGRRMSLMTEALSAVGGGTAKILVAELGLRMDQLALILLVAHEVAGPDTFARVFGHPGDPAMLMRLTQKARQQGISQKTSLADCAAFTRRLFVRQS</sequence>
<reference evidence="1 2" key="1">
    <citation type="submission" date="2016-04" db="EMBL/GenBank/DDBJ databases">
        <title>Draft genome sequence of freshwater magnetotactic bacteria Magnetospirillum marisnigri SP-1 and Magnetospirillum moscoviense BB-1.</title>
        <authorList>
            <person name="Koziaeva V."/>
            <person name="Dziuba M.V."/>
            <person name="Ivanov T.M."/>
            <person name="Kuznetsov B."/>
            <person name="Grouzdev D.S."/>
        </authorList>
    </citation>
    <scope>NUCLEOTIDE SEQUENCE [LARGE SCALE GENOMIC DNA]</scope>
    <source>
        <strain evidence="1 2">BB-1</strain>
    </source>
</reference>
<proteinExistence type="predicted"/>
<accession>A0A178MSH6</accession>
<gene>
    <name evidence="1" type="ORF">A6A05_11255</name>
</gene>
<dbReference type="RefSeq" id="WP_245644250.1">
    <property type="nucleotide sequence ID" value="NZ_LWQU01000133.1"/>
</dbReference>
<name>A0A178MSH6_9PROT</name>